<keyword evidence="5" id="KW-0560">Oxidoreductase</keyword>
<dbReference type="GO" id="GO:0071949">
    <property type="term" value="F:FAD binding"/>
    <property type="evidence" value="ECO:0007669"/>
    <property type="project" value="InterPro"/>
</dbReference>
<dbReference type="InterPro" id="IPR017900">
    <property type="entry name" value="4Fe4S_Fe_S_CS"/>
</dbReference>
<dbReference type="Pfam" id="PF02754">
    <property type="entry name" value="CCG"/>
    <property type="match status" value="1"/>
</dbReference>
<feature type="region of interest" description="Disordered" evidence="8">
    <location>
        <begin position="600"/>
        <end position="658"/>
    </location>
</feature>
<organism evidence="10 11">
    <name type="scientific">Rhodopirellula baltica (strain DSM 10527 / NCIMB 13988 / SH1)</name>
    <dbReference type="NCBI Taxonomy" id="243090"/>
    <lineage>
        <taxon>Bacteria</taxon>
        <taxon>Pseudomonadati</taxon>
        <taxon>Planctomycetota</taxon>
        <taxon>Planctomycetia</taxon>
        <taxon>Pirellulales</taxon>
        <taxon>Pirellulaceae</taxon>
        <taxon>Rhodopirellula</taxon>
    </lineage>
</organism>
<dbReference type="Gene3D" id="3.30.465.10">
    <property type="match status" value="1"/>
</dbReference>
<dbReference type="GO" id="GO:0004458">
    <property type="term" value="F:D-lactate dehydrogenase (cytochrome) activity"/>
    <property type="evidence" value="ECO:0000318"/>
    <property type="project" value="GO_Central"/>
</dbReference>
<dbReference type="OrthoDB" id="9767256at2"/>
<accession>Q7URF5</accession>
<dbReference type="AlphaFoldDB" id="Q7URF5"/>
<dbReference type="PANTHER" id="PTHR11748">
    <property type="entry name" value="D-LACTATE DEHYDROGENASE"/>
    <property type="match status" value="1"/>
</dbReference>
<evidence type="ECO:0000256" key="8">
    <source>
        <dbReference type="SAM" id="MobiDB-lite"/>
    </source>
</evidence>
<sequence length="1111" mass="122129">MDWRPSESTGSGRKYAATESVILTEPVAGRRNGTMQRDIDSQRLHDDLRGLVSGDVLCDAVSTQLYASDASIYQIRPLAVVRPRSVADVSATVQYACENDLPIHPRGSGSGVSGESVGPGIVVDMSAHMKRISPSDDGMQVTVQSGATLSSVNRFLKGHRRWFGPDPATRSITTMGGVIATNASGSHYLRSGSARDTVLSLRMIAADGRLVELSQHAPTPASDDETLTDGGNHDAIRDPNASLLDRSGEAGFVNRVSRGLVEIRNRFNYHIDSNAFASPASGGYRLDDLYDSNNRVDLAKFFSGSQGTLGLMVDATVRTEAIPAHRGVVLFFFHRLDSATRAAVSALEHGPIACDVMDRRLLQIAREGEKRFADLVPREAEAAMLVEIQGESLGDLYDRLAILRQSISSGHDAAFQSEDTIRDEIRDLYWTLFRRVIPRQYRVRGTQMPLPFVEDIHSPPEQLPEMVVAVQNVLKRHQTTATIFAHAGHGQLHVRPMLDLQKEEDRRKIRPLSEEIASVVWDRGGQIGVEHAAGLSRSYLMPKQSGELWQAMGQVKRLFDPYHRFNPGKLFGAVLQKPDENLRPLDQTIEIVASGRSVIPSSLPMTTESATDEMNASSSAKATDGLAQDGSKTKPSSDAVPPDDQSSDDPQPTKWVASMMPHQPAPQLEVLQHWPGGAPITTTTRACNGCARCRADASDERQCPMFRITSIEEASPRAKANLLRGVLSGQLPVSELTGERAKAVADLCFNCHSCRVECPASVNIPKVVGEIKAQYVATNGLTLSDWLIGRIDMLAALGSRVAWLSNWMLRRRSLRWFAERALGLSASREIPLLASESFVRYAVRRRWHRASPAGGLKVVYFVDHFANYHDPEIGRALAEILQHNRIGFYVPTGQSLSGMGRITAGDLKGARRVAKRNVRLLADAVRQGYTVLATEPAAALCLKHEYPNLLDTEDAHLVAEHSFEACHYLWSLHQEKRLTLEFEPVRHRMLYHQPCHSRVLHSDTAAANLMRLIPELEVDVVAKGCSGMAGTWGLQRKNYRNSLRIGWPMVSTVRKATTSAPTTECSACKLQMEHGGDYEAIHPLKLLAHSYGRLPALNLRGKTPNSGGVRA</sequence>
<evidence type="ECO:0000313" key="10">
    <source>
        <dbReference type="EMBL" id="CAD74385.1"/>
    </source>
</evidence>
<feature type="domain" description="FAD-binding PCMH-type" evidence="9">
    <location>
        <begin position="73"/>
        <end position="322"/>
    </location>
</feature>
<dbReference type="PROSITE" id="PS00198">
    <property type="entry name" value="4FE4S_FER_1"/>
    <property type="match status" value="1"/>
</dbReference>
<feature type="compositionally biased region" description="Polar residues" evidence="8">
    <location>
        <begin position="600"/>
        <end position="621"/>
    </location>
</feature>
<keyword evidence="2" id="KW-0285">Flavoprotein</keyword>
<dbReference type="HOGENOM" id="CLU_010756_0_0_0"/>
<dbReference type="InterPro" id="IPR004017">
    <property type="entry name" value="Cys_rich_dom"/>
</dbReference>
<dbReference type="InterPro" id="IPR036318">
    <property type="entry name" value="FAD-bd_PCMH-like_sf"/>
</dbReference>
<dbReference type="InterPro" id="IPR016166">
    <property type="entry name" value="FAD-bd_PCMH"/>
</dbReference>
<dbReference type="InterPro" id="IPR009051">
    <property type="entry name" value="Helical_ferredxn"/>
</dbReference>
<dbReference type="FunCoup" id="Q7URF5">
    <property type="interactions" value="56"/>
</dbReference>
<dbReference type="KEGG" id="rba:RB5701"/>
<dbReference type="EMBL" id="BX294142">
    <property type="protein sequence ID" value="CAD74385.1"/>
    <property type="molecule type" value="Genomic_DNA"/>
</dbReference>
<dbReference type="InterPro" id="IPR006094">
    <property type="entry name" value="Oxid_FAD_bind_N"/>
</dbReference>
<dbReference type="InterPro" id="IPR016167">
    <property type="entry name" value="FAD-bd_PCMH_sub1"/>
</dbReference>
<dbReference type="Proteomes" id="UP000001025">
    <property type="component" value="Chromosome"/>
</dbReference>
<dbReference type="Gene3D" id="3.30.70.2740">
    <property type="match status" value="1"/>
</dbReference>
<evidence type="ECO:0000313" key="11">
    <source>
        <dbReference type="Proteomes" id="UP000001025"/>
    </source>
</evidence>
<evidence type="ECO:0000256" key="5">
    <source>
        <dbReference type="ARBA" id="ARBA00023002"/>
    </source>
</evidence>
<dbReference type="GO" id="GO:0008720">
    <property type="term" value="F:D-lactate dehydrogenase (NAD+) activity"/>
    <property type="evidence" value="ECO:0000318"/>
    <property type="project" value="GO_Central"/>
</dbReference>
<keyword evidence="11" id="KW-1185">Reference proteome</keyword>
<evidence type="ECO:0000256" key="4">
    <source>
        <dbReference type="ARBA" id="ARBA00022827"/>
    </source>
</evidence>
<dbReference type="SUPFAM" id="SSF46548">
    <property type="entry name" value="alpha-helical ferredoxin"/>
    <property type="match status" value="1"/>
</dbReference>
<dbReference type="EnsemblBacteria" id="CAD74385">
    <property type="protein sequence ID" value="CAD74385"/>
    <property type="gene ID" value="RB5701"/>
</dbReference>
<dbReference type="PANTHER" id="PTHR11748:SF119">
    <property type="entry name" value="D-2-HYDROXYGLUTARATE DEHYDROGENASE"/>
    <property type="match status" value="1"/>
</dbReference>
<evidence type="ECO:0000256" key="7">
    <source>
        <dbReference type="ARBA" id="ARBA00023014"/>
    </source>
</evidence>
<dbReference type="Pfam" id="PF02913">
    <property type="entry name" value="FAD-oxidase_C"/>
    <property type="match status" value="1"/>
</dbReference>
<name>Q7URF5_RHOBA</name>
<keyword evidence="3" id="KW-0479">Metal-binding</keyword>
<dbReference type="eggNOG" id="COG0247">
    <property type="taxonomic scope" value="Bacteria"/>
</dbReference>
<keyword evidence="7" id="KW-0411">Iron-sulfur</keyword>
<keyword evidence="6" id="KW-0408">Iron</keyword>
<evidence type="ECO:0000256" key="1">
    <source>
        <dbReference type="ARBA" id="ARBA00001974"/>
    </source>
</evidence>
<dbReference type="eggNOG" id="COG0277">
    <property type="taxonomic scope" value="Bacteria"/>
</dbReference>
<dbReference type="InterPro" id="IPR016164">
    <property type="entry name" value="FAD-linked_Oxase-like_C"/>
</dbReference>
<dbReference type="GO" id="GO:0051536">
    <property type="term" value="F:iron-sulfur cluster binding"/>
    <property type="evidence" value="ECO:0007669"/>
    <property type="project" value="UniProtKB-KW"/>
</dbReference>
<dbReference type="SUPFAM" id="SSF56176">
    <property type="entry name" value="FAD-binding/transporter-associated domain-like"/>
    <property type="match status" value="1"/>
</dbReference>
<dbReference type="Pfam" id="PF01565">
    <property type="entry name" value="FAD_binding_4"/>
    <property type="match status" value="1"/>
</dbReference>
<dbReference type="InterPro" id="IPR016169">
    <property type="entry name" value="FAD-bd_PCMH_sub2"/>
</dbReference>
<dbReference type="STRING" id="243090.RB5701"/>
<evidence type="ECO:0000259" key="9">
    <source>
        <dbReference type="PROSITE" id="PS51387"/>
    </source>
</evidence>
<dbReference type="PATRIC" id="fig|243090.15.peg.2738"/>
<reference evidence="10 11" key="1">
    <citation type="journal article" date="2003" name="Proc. Natl. Acad. Sci. U.S.A.">
        <title>Complete genome sequence of the marine planctomycete Pirellula sp. strain 1.</title>
        <authorList>
            <person name="Gloeckner F.O."/>
            <person name="Kube M."/>
            <person name="Bauer M."/>
            <person name="Teeling H."/>
            <person name="Lombardot T."/>
            <person name="Ludwig W."/>
            <person name="Gade D."/>
            <person name="Beck A."/>
            <person name="Borzym K."/>
            <person name="Heitmann K."/>
            <person name="Rabus R."/>
            <person name="Schlesner H."/>
            <person name="Amann R."/>
            <person name="Reinhardt R."/>
        </authorList>
    </citation>
    <scope>NUCLEOTIDE SEQUENCE [LARGE SCALE GENOMIC DNA]</scope>
    <source>
        <strain evidence="11">DSM 10527 / NCIMB 13988 / SH1</strain>
    </source>
</reference>
<proteinExistence type="predicted"/>
<dbReference type="PROSITE" id="PS51387">
    <property type="entry name" value="FAD_PCMH"/>
    <property type="match status" value="1"/>
</dbReference>
<dbReference type="Gene3D" id="3.30.43.10">
    <property type="entry name" value="Uridine Diphospho-n-acetylenolpyruvylglucosamine Reductase, domain 2"/>
    <property type="match status" value="1"/>
</dbReference>
<keyword evidence="4" id="KW-0274">FAD</keyword>
<comment type="cofactor">
    <cofactor evidence="1">
        <name>FAD</name>
        <dbReference type="ChEBI" id="CHEBI:57692"/>
    </cofactor>
</comment>
<evidence type="ECO:0000256" key="2">
    <source>
        <dbReference type="ARBA" id="ARBA00022630"/>
    </source>
</evidence>
<feature type="compositionally biased region" description="Low complexity" evidence="8">
    <location>
        <begin position="636"/>
        <end position="652"/>
    </location>
</feature>
<dbReference type="InParanoid" id="Q7URF5"/>
<dbReference type="InterPro" id="IPR004113">
    <property type="entry name" value="FAD-bd_oxidored_4_C"/>
</dbReference>
<dbReference type="Pfam" id="PF13534">
    <property type="entry name" value="Fer4_17"/>
    <property type="match status" value="1"/>
</dbReference>
<dbReference type="SUPFAM" id="SSF55103">
    <property type="entry name" value="FAD-linked oxidases, C-terminal domain"/>
    <property type="match status" value="1"/>
</dbReference>
<evidence type="ECO:0000256" key="6">
    <source>
        <dbReference type="ARBA" id="ARBA00023004"/>
    </source>
</evidence>
<dbReference type="GO" id="GO:1903457">
    <property type="term" value="P:lactate catabolic process"/>
    <property type="evidence" value="ECO:0000318"/>
    <property type="project" value="GO_Central"/>
</dbReference>
<evidence type="ECO:0000256" key="3">
    <source>
        <dbReference type="ARBA" id="ARBA00022723"/>
    </source>
</evidence>
<protein>
    <submittedName>
        <fullName evidence="10">Oxidase</fullName>
    </submittedName>
</protein>
<dbReference type="GO" id="GO:0050660">
    <property type="term" value="F:flavin adenine dinucleotide binding"/>
    <property type="evidence" value="ECO:0000318"/>
    <property type="project" value="GO_Central"/>
</dbReference>
<dbReference type="Gene3D" id="1.10.1060.10">
    <property type="entry name" value="Alpha-helical ferredoxin"/>
    <property type="match status" value="1"/>
</dbReference>
<dbReference type="GO" id="GO:0046872">
    <property type="term" value="F:metal ion binding"/>
    <property type="evidence" value="ECO:0007669"/>
    <property type="project" value="UniProtKB-KW"/>
</dbReference>
<gene>
    <name evidence="10" type="ordered locus">RB5701</name>
</gene>